<evidence type="ECO:0000313" key="3">
    <source>
        <dbReference type="Proteomes" id="UP001595906"/>
    </source>
</evidence>
<name>A0ABV8PU28_9BACT</name>
<evidence type="ECO:0000256" key="1">
    <source>
        <dbReference type="SAM" id="Coils"/>
    </source>
</evidence>
<organism evidence="2 3">
    <name type="scientific">Parasediminibacterium paludis</name>
    <dbReference type="NCBI Taxonomy" id="908966"/>
    <lineage>
        <taxon>Bacteria</taxon>
        <taxon>Pseudomonadati</taxon>
        <taxon>Bacteroidota</taxon>
        <taxon>Chitinophagia</taxon>
        <taxon>Chitinophagales</taxon>
        <taxon>Chitinophagaceae</taxon>
        <taxon>Parasediminibacterium</taxon>
    </lineage>
</organism>
<dbReference type="RefSeq" id="WP_379012983.1">
    <property type="nucleotide sequence ID" value="NZ_JBHSDC010000007.1"/>
</dbReference>
<comment type="caution">
    <text evidence="2">The sequence shown here is derived from an EMBL/GenBank/DDBJ whole genome shotgun (WGS) entry which is preliminary data.</text>
</comment>
<keyword evidence="3" id="KW-1185">Reference proteome</keyword>
<protein>
    <recommendedName>
        <fullName evidence="4">Autotransporter domain-containing protein</fullName>
    </recommendedName>
</protein>
<reference evidence="3" key="1">
    <citation type="journal article" date="2019" name="Int. J. Syst. Evol. Microbiol.">
        <title>The Global Catalogue of Microorganisms (GCM) 10K type strain sequencing project: providing services to taxonomists for standard genome sequencing and annotation.</title>
        <authorList>
            <consortium name="The Broad Institute Genomics Platform"/>
            <consortium name="The Broad Institute Genome Sequencing Center for Infectious Disease"/>
            <person name="Wu L."/>
            <person name="Ma J."/>
        </authorList>
    </citation>
    <scope>NUCLEOTIDE SEQUENCE [LARGE SCALE GENOMIC DNA]</scope>
    <source>
        <strain evidence="3">CECT 8010</strain>
    </source>
</reference>
<sequence>MCYFIVTRGNCQDILTNTTKDSSLNLTPKQIESYTTSIDKKAASISKQVEKANTKALKDLQQQEEKLQKKLAKVDSNLAKQVFANSSDRLQQLTDKLQQKTSKFNQLQTLTSSKDYLPLVDTFATSLKFLEGKLDASGLTNQATKALSSVKGLESQLQNATEIKDYIQQQKQAIQAAFGQYNLGSSLQSFNKQAYYYQQQIQEYKQLLKNPDKLEKRAIAELTKSAFFKDFMQHNSQLASLFPMPQGYGTAQALAGLQTRASVNQILQSRLGTIPSTITSGGGQSPQSYLQQQIQQGQNQLNALKEKINKAGGSSSDLNMPDGFKPNTQKTKRFLDRLEYGLDVQTQKQNSLFPLTSDIGFSVGYKLNDNNSFGIGASYKMGWGSGLDHIKLTNEGIGLRSYLDMKLKGSLFISGGYEQNYQQRFGSIGELYRLPQGNWRQSALLGLSKKIPIVKNKTSKVQILYDFLCKQNHLQTQPLVFRVGWGM</sequence>
<feature type="coiled-coil region" evidence="1">
    <location>
        <begin position="46"/>
        <end position="110"/>
    </location>
</feature>
<proteinExistence type="predicted"/>
<dbReference type="Proteomes" id="UP001595906">
    <property type="component" value="Unassembled WGS sequence"/>
</dbReference>
<keyword evidence="1" id="KW-0175">Coiled coil</keyword>
<accession>A0ABV8PU28</accession>
<evidence type="ECO:0000313" key="2">
    <source>
        <dbReference type="EMBL" id="MFC4231492.1"/>
    </source>
</evidence>
<dbReference type="EMBL" id="JBHSDC010000007">
    <property type="protein sequence ID" value="MFC4231492.1"/>
    <property type="molecule type" value="Genomic_DNA"/>
</dbReference>
<evidence type="ECO:0008006" key="4">
    <source>
        <dbReference type="Google" id="ProtNLM"/>
    </source>
</evidence>
<gene>
    <name evidence="2" type="ORF">ACFOW1_06310</name>
</gene>